<feature type="region of interest" description="Disordered" evidence="3">
    <location>
        <begin position="588"/>
        <end position="622"/>
    </location>
</feature>
<dbReference type="PROSITE" id="PS50002">
    <property type="entry name" value="SH3"/>
    <property type="match status" value="1"/>
</dbReference>
<feature type="chain" id="PRO_5033463890" description="SH3 domain-containing protein" evidence="5">
    <location>
        <begin position="26"/>
        <end position="622"/>
    </location>
</feature>
<keyword evidence="1 2" id="KW-0728">SH3 domain</keyword>
<dbReference type="CDD" id="cd00174">
    <property type="entry name" value="SH3"/>
    <property type="match status" value="1"/>
</dbReference>
<feature type="signal peptide" evidence="5">
    <location>
        <begin position="1"/>
        <end position="25"/>
    </location>
</feature>
<evidence type="ECO:0000313" key="7">
    <source>
        <dbReference type="EMBL" id="TPX48105.1"/>
    </source>
</evidence>
<dbReference type="AlphaFoldDB" id="A0A507D9P7"/>
<accession>A0A507D9P7</accession>
<organism evidence="7 10">
    <name type="scientific">Synchytrium endobioticum</name>
    <dbReference type="NCBI Taxonomy" id="286115"/>
    <lineage>
        <taxon>Eukaryota</taxon>
        <taxon>Fungi</taxon>
        <taxon>Fungi incertae sedis</taxon>
        <taxon>Chytridiomycota</taxon>
        <taxon>Chytridiomycota incertae sedis</taxon>
        <taxon>Chytridiomycetes</taxon>
        <taxon>Synchytriales</taxon>
        <taxon>Synchytriaceae</taxon>
        <taxon>Synchytrium</taxon>
    </lineage>
</organism>
<keyword evidence="9" id="KW-1185">Reference proteome</keyword>
<evidence type="ECO:0000313" key="8">
    <source>
        <dbReference type="EMBL" id="TPX52072.1"/>
    </source>
</evidence>
<sequence length="622" mass="63987">MPQLGTKTLLLYFGSILYWSSSVSAQLPAPTCMPLQGSRACSAFNKDLVMVFPPDYSDVPSFDKYIAQRFDNDTTYISSFQTAYDCPNYNGAGQRYHVSMFCSLLIARSAILGCGGASSTATTNPNVVVPQQLCATTCQSALTSLSSIFKDPAICSQSPGAMAIQARTDTIAAYQNLCTASASAAAQKCIMGEPSVGETVNCGFFSSGERAAYCKTHQDDACCGGTTGTATAGNNGSVGQATATAGINGTVGQAAPKAVASATSVSLPKPMPTGTGAMPTGTSANSTGTGANSTGTGPNSTGTGANSTGAGASNTTPTVPSNSSGASKGLLALVLIFIIGGIIYFLWRRNKSQADVDIDHTGHGGAGGGETEDDKGETPSPSIFTSLFNRFKPAKDANANAGVDKGIQELEEGGGFVPGFGGLDKPGEVIEGDLQSISAETSKPSGGGFLGRFLNGKDQGPGGGKHLSTTTFASSTTGVKAGAAGGAILGKWFGKKQTKRYVAVANYFPTQEDEIEVHIGDELEVIRNFDDGWAEGKHVSKRKIKDSLIKQQGIFPLAALGMDELMLPLHPSLLTVAGNTEPVFVDTVSRSSSMPPPRDSAVTTPVTPTTAVKSPDIIEEVE</sequence>
<evidence type="ECO:0000256" key="5">
    <source>
        <dbReference type="SAM" id="SignalP"/>
    </source>
</evidence>
<dbReference type="SUPFAM" id="SSF50044">
    <property type="entry name" value="SH3-domain"/>
    <property type="match status" value="1"/>
</dbReference>
<feature type="transmembrane region" description="Helical" evidence="4">
    <location>
        <begin position="329"/>
        <end position="347"/>
    </location>
</feature>
<reference evidence="9 10" key="1">
    <citation type="journal article" date="2019" name="Sci. Rep.">
        <title>Comparative genomics of chytrid fungi reveal insights into the obligate biotrophic and pathogenic lifestyle of Synchytrium endobioticum.</title>
        <authorList>
            <person name="van de Vossenberg B.T.L.H."/>
            <person name="Warris S."/>
            <person name="Nguyen H.D.T."/>
            <person name="van Gent-Pelzer M.P.E."/>
            <person name="Joly D.L."/>
            <person name="van de Geest H.C."/>
            <person name="Bonants P.J.M."/>
            <person name="Smith D.S."/>
            <person name="Levesque C.A."/>
            <person name="van der Lee T.A.J."/>
        </authorList>
    </citation>
    <scope>NUCLEOTIDE SEQUENCE [LARGE SCALE GENOMIC DNA]</scope>
    <source>
        <strain evidence="7 10">LEV6574</strain>
        <strain evidence="8 9">MB42</strain>
    </source>
</reference>
<evidence type="ECO:0000259" key="6">
    <source>
        <dbReference type="PROSITE" id="PS50002"/>
    </source>
</evidence>
<dbReference type="OrthoDB" id="2163411at2759"/>
<dbReference type="InterPro" id="IPR001452">
    <property type="entry name" value="SH3_domain"/>
</dbReference>
<feature type="region of interest" description="Disordered" evidence="3">
    <location>
        <begin position="358"/>
        <end position="384"/>
    </location>
</feature>
<gene>
    <name evidence="7" type="ORF">SeLEV6574_g02237</name>
    <name evidence="8" type="ORF">SeMB42_g01668</name>
</gene>
<evidence type="ECO:0000256" key="2">
    <source>
        <dbReference type="PROSITE-ProRule" id="PRU00192"/>
    </source>
</evidence>
<dbReference type="Proteomes" id="UP000317494">
    <property type="component" value="Unassembled WGS sequence"/>
</dbReference>
<feature type="region of interest" description="Disordered" evidence="3">
    <location>
        <begin position="263"/>
        <end position="324"/>
    </location>
</feature>
<evidence type="ECO:0000256" key="1">
    <source>
        <dbReference type="ARBA" id="ARBA00022443"/>
    </source>
</evidence>
<evidence type="ECO:0000256" key="3">
    <source>
        <dbReference type="SAM" id="MobiDB-lite"/>
    </source>
</evidence>
<keyword evidence="4" id="KW-1133">Transmembrane helix</keyword>
<evidence type="ECO:0000313" key="9">
    <source>
        <dbReference type="Proteomes" id="UP000317494"/>
    </source>
</evidence>
<dbReference type="Gene3D" id="2.30.30.40">
    <property type="entry name" value="SH3 Domains"/>
    <property type="match status" value="1"/>
</dbReference>
<name>A0A507D9P7_9FUNG</name>
<keyword evidence="4" id="KW-0472">Membrane</keyword>
<dbReference type="STRING" id="286115.A0A507D9P7"/>
<protein>
    <recommendedName>
        <fullName evidence="6">SH3 domain-containing protein</fullName>
    </recommendedName>
</protein>
<keyword evidence="4" id="KW-0812">Transmembrane</keyword>
<dbReference type="EMBL" id="QEAM01000059">
    <property type="protein sequence ID" value="TPX48105.1"/>
    <property type="molecule type" value="Genomic_DNA"/>
</dbReference>
<feature type="compositionally biased region" description="Low complexity" evidence="3">
    <location>
        <begin position="272"/>
        <end position="324"/>
    </location>
</feature>
<dbReference type="InterPro" id="IPR036028">
    <property type="entry name" value="SH3-like_dom_sf"/>
</dbReference>
<feature type="compositionally biased region" description="Low complexity" evidence="3">
    <location>
        <begin position="589"/>
        <end position="612"/>
    </location>
</feature>
<evidence type="ECO:0000256" key="4">
    <source>
        <dbReference type="SAM" id="Phobius"/>
    </source>
</evidence>
<dbReference type="Proteomes" id="UP000320475">
    <property type="component" value="Unassembled WGS sequence"/>
</dbReference>
<proteinExistence type="predicted"/>
<dbReference type="SMART" id="SM00326">
    <property type="entry name" value="SH3"/>
    <property type="match status" value="1"/>
</dbReference>
<keyword evidence="5" id="KW-0732">Signal</keyword>
<dbReference type="VEuPathDB" id="FungiDB:SeMB42_g01668"/>
<comment type="caution">
    <text evidence="7">The sequence shown here is derived from an EMBL/GenBank/DDBJ whole genome shotgun (WGS) entry which is preliminary data.</text>
</comment>
<dbReference type="EMBL" id="QEAN01000044">
    <property type="protein sequence ID" value="TPX52072.1"/>
    <property type="molecule type" value="Genomic_DNA"/>
</dbReference>
<evidence type="ECO:0000313" key="10">
    <source>
        <dbReference type="Proteomes" id="UP000320475"/>
    </source>
</evidence>
<feature type="domain" description="SH3" evidence="6">
    <location>
        <begin position="496"/>
        <end position="565"/>
    </location>
</feature>